<dbReference type="InterPro" id="IPR008984">
    <property type="entry name" value="SMAD_FHA_dom_sf"/>
</dbReference>
<dbReference type="AlphaFoldDB" id="A0A7S4VAJ9"/>
<reference evidence="2" key="1">
    <citation type="submission" date="2021-01" db="EMBL/GenBank/DDBJ databases">
        <authorList>
            <person name="Corre E."/>
            <person name="Pelletier E."/>
            <person name="Niang G."/>
            <person name="Scheremetjew M."/>
            <person name="Finn R."/>
            <person name="Kale V."/>
            <person name="Holt S."/>
            <person name="Cochrane G."/>
            <person name="Meng A."/>
            <person name="Brown T."/>
            <person name="Cohen L."/>
        </authorList>
    </citation>
    <scope>NUCLEOTIDE SEQUENCE</scope>
    <source>
        <strain evidence="2">CCMP3105</strain>
    </source>
</reference>
<feature type="region of interest" description="Disordered" evidence="1">
    <location>
        <begin position="222"/>
        <end position="347"/>
    </location>
</feature>
<organism evidence="2">
    <name type="scientific">Alexandrium monilatum</name>
    <dbReference type="NCBI Taxonomy" id="311494"/>
    <lineage>
        <taxon>Eukaryota</taxon>
        <taxon>Sar</taxon>
        <taxon>Alveolata</taxon>
        <taxon>Dinophyceae</taxon>
        <taxon>Gonyaulacales</taxon>
        <taxon>Pyrocystaceae</taxon>
        <taxon>Alexandrium</taxon>
    </lineage>
</organism>
<feature type="compositionally biased region" description="Basic residues" evidence="1">
    <location>
        <begin position="329"/>
        <end position="338"/>
    </location>
</feature>
<protein>
    <recommendedName>
        <fullName evidence="3">FHA domain-containing protein</fullName>
    </recommendedName>
</protein>
<evidence type="ECO:0008006" key="3">
    <source>
        <dbReference type="Google" id="ProtNLM"/>
    </source>
</evidence>
<accession>A0A7S4VAJ9</accession>
<evidence type="ECO:0000313" key="2">
    <source>
        <dbReference type="EMBL" id="CAE4617582.1"/>
    </source>
</evidence>
<sequence length="347" mass="35370">MQTAAGLAARLRDGEERRVLLAGAAEALAQGIADGSVPGEELQSLLKDALLAECEDESREAAARCELLRAELAAALRDSLRSKAGAPRLLAGPEGGCGGFAPRVRVEVRGTAGRTLTKGSFSVGSSSYCDVQVFGDATVMPLQCVVVPLPGGIVVVDLWSGGGTRAKWRWSSEGRRTPLFGAGPDPAMVVGHDERIVFRLGAQTTVTLGPCVQTGRRCAGPEAEAAARPAPRAADAARAASVEGREPAPAVELSTVSAARVAGSGGGSSPGSPTGPTLAETTQPTAPEECKPARHKPASVVRLSSASTGLFTGSARGSLSGSSASLARSRSRSRRRVHSGLSVESST</sequence>
<feature type="compositionally biased region" description="Low complexity" evidence="1">
    <location>
        <begin position="314"/>
        <end position="328"/>
    </location>
</feature>
<dbReference type="EMBL" id="HBNR01052624">
    <property type="protein sequence ID" value="CAE4617582.1"/>
    <property type="molecule type" value="Transcribed_RNA"/>
</dbReference>
<feature type="compositionally biased region" description="Polar residues" evidence="1">
    <location>
        <begin position="302"/>
        <end position="311"/>
    </location>
</feature>
<evidence type="ECO:0000256" key="1">
    <source>
        <dbReference type="SAM" id="MobiDB-lite"/>
    </source>
</evidence>
<feature type="compositionally biased region" description="Low complexity" evidence="1">
    <location>
        <begin position="222"/>
        <end position="242"/>
    </location>
</feature>
<proteinExistence type="predicted"/>
<name>A0A7S4VAJ9_9DINO</name>
<dbReference type="CDD" id="cd00060">
    <property type="entry name" value="FHA"/>
    <property type="match status" value="1"/>
</dbReference>
<gene>
    <name evidence="2" type="ORF">AMON00008_LOCUS36933</name>
</gene>
<dbReference type="SUPFAM" id="SSF49879">
    <property type="entry name" value="SMAD/FHA domain"/>
    <property type="match status" value="1"/>
</dbReference>